<evidence type="ECO:0000313" key="5">
    <source>
        <dbReference type="EMBL" id="MBF5055169.1"/>
    </source>
</evidence>
<protein>
    <recommendedName>
        <fullName evidence="4">Imelysin-like domain-containing protein</fullName>
    </recommendedName>
</protein>
<evidence type="ECO:0000313" key="6">
    <source>
        <dbReference type="Proteomes" id="UP000662703"/>
    </source>
</evidence>
<feature type="region of interest" description="Disordered" evidence="3">
    <location>
        <begin position="19"/>
        <end position="44"/>
    </location>
</feature>
<sequence>MKRLPVLALALALAACDAPQQESPSPAAPEDAAPDGAGADAVSLSDADGAGALTERQRAWEEALDALLAQPDADTLATAQGAWEGLYRAFNRLWLALAASACQNGAGDRLTRLDAWPFYPAYVDGLPAWPDSGIVNDPALELTAASLRRQQGATTDGEVALGFQPLRLLVSGVPDAPRQPADFQAGAATPVAAGDGGEAPPAVDAPARRRTYLRLAADQLAGDLAALSGDAPVGAVALQCALERLDRRLATLESQRGATDPEAGLYLPARSIEIIDAAQPAATLKQLAAEANGPLRGALENAEPGFQAALDQAVKENDWAPLRAWLSQNNGGTTSGPAAAIRG</sequence>
<evidence type="ECO:0000256" key="3">
    <source>
        <dbReference type="SAM" id="MobiDB-lite"/>
    </source>
</evidence>
<reference evidence="5 6" key="1">
    <citation type="submission" date="2012-09" db="EMBL/GenBank/DDBJ databases">
        <title>Genome Sequence of alkane-degrading Bacterium Alcanivorax sp. 521-1.</title>
        <authorList>
            <person name="Lai Q."/>
            <person name="Shao Z."/>
        </authorList>
    </citation>
    <scope>NUCLEOTIDE SEQUENCE [LARGE SCALE GENOMIC DNA]</scope>
    <source>
        <strain evidence="5 6">521-1</strain>
    </source>
</reference>
<comment type="caution">
    <text evidence="5">The sequence shown here is derived from an EMBL/GenBank/DDBJ whole genome shotgun (WGS) entry which is preliminary data.</text>
</comment>
<comment type="subcellular location">
    <subcellularLocation>
        <location evidence="1">Cell envelope</location>
    </subcellularLocation>
</comment>
<dbReference type="EMBL" id="ARXX01000004">
    <property type="protein sequence ID" value="MBF5055169.1"/>
    <property type="molecule type" value="Genomic_DNA"/>
</dbReference>
<dbReference type="Pfam" id="PF09375">
    <property type="entry name" value="Peptidase_M75"/>
    <property type="match status" value="1"/>
</dbReference>
<dbReference type="InterPro" id="IPR018976">
    <property type="entry name" value="Imelysin-like"/>
</dbReference>
<name>A0ABS0AM05_9GAMM</name>
<dbReference type="PROSITE" id="PS51257">
    <property type="entry name" value="PROKAR_LIPOPROTEIN"/>
    <property type="match status" value="1"/>
</dbReference>
<keyword evidence="6" id="KW-1185">Reference proteome</keyword>
<proteinExistence type="predicted"/>
<evidence type="ECO:0000259" key="4">
    <source>
        <dbReference type="Pfam" id="PF09375"/>
    </source>
</evidence>
<dbReference type="InterPro" id="IPR038352">
    <property type="entry name" value="Imelysin_sf"/>
</dbReference>
<dbReference type="Gene3D" id="1.20.1420.20">
    <property type="entry name" value="M75 peptidase, HXXE motif"/>
    <property type="match status" value="1"/>
</dbReference>
<evidence type="ECO:0000256" key="2">
    <source>
        <dbReference type="ARBA" id="ARBA00022729"/>
    </source>
</evidence>
<gene>
    <name evidence="5" type="ORF">Y5W_00463</name>
</gene>
<dbReference type="RefSeq" id="WP_194864039.1">
    <property type="nucleotide sequence ID" value="NZ_ARXX01000004.1"/>
</dbReference>
<organism evidence="5 6">
    <name type="scientific">Alloalcanivorax profundimaris</name>
    <dbReference type="NCBI Taxonomy" id="2735259"/>
    <lineage>
        <taxon>Bacteria</taxon>
        <taxon>Pseudomonadati</taxon>
        <taxon>Pseudomonadota</taxon>
        <taxon>Gammaproteobacteria</taxon>
        <taxon>Oceanospirillales</taxon>
        <taxon>Alcanivoracaceae</taxon>
        <taxon>Alloalcanivorax</taxon>
    </lineage>
</organism>
<feature type="compositionally biased region" description="Low complexity" evidence="3">
    <location>
        <begin position="19"/>
        <end position="41"/>
    </location>
</feature>
<dbReference type="Proteomes" id="UP000662703">
    <property type="component" value="Unassembled WGS sequence"/>
</dbReference>
<accession>A0ABS0AM05</accession>
<keyword evidence="2" id="KW-0732">Signal</keyword>
<feature type="domain" description="Imelysin-like" evidence="4">
    <location>
        <begin position="53"/>
        <end position="228"/>
    </location>
</feature>
<evidence type="ECO:0000256" key="1">
    <source>
        <dbReference type="ARBA" id="ARBA00004196"/>
    </source>
</evidence>